<name>A0ABU9DKX3_9BACL</name>
<keyword evidence="1" id="KW-1133">Transmembrane helix</keyword>
<keyword evidence="1" id="KW-0812">Transmembrane</keyword>
<comment type="caution">
    <text evidence="2">The sequence shown here is derived from an EMBL/GenBank/DDBJ whole genome shotgun (WGS) entry which is preliminary data.</text>
</comment>
<evidence type="ECO:0000313" key="2">
    <source>
        <dbReference type="EMBL" id="MEK8129482.1"/>
    </source>
</evidence>
<accession>A0ABU9DKX3</accession>
<protein>
    <submittedName>
        <fullName evidence="2">Uncharacterized protein</fullName>
    </submittedName>
</protein>
<gene>
    <name evidence="2" type="ORF">WMW72_16370</name>
</gene>
<evidence type="ECO:0000313" key="3">
    <source>
        <dbReference type="Proteomes" id="UP001469365"/>
    </source>
</evidence>
<reference evidence="2 3" key="1">
    <citation type="submission" date="2024-04" db="EMBL/GenBank/DDBJ databases">
        <title>draft genome sequnece of Paenibacillus filicis.</title>
        <authorList>
            <person name="Kim D.-U."/>
        </authorList>
    </citation>
    <scope>NUCLEOTIDE SEQUENCE [LARGE SCALE GENOMIC DNA]</scope>
    <source>
        <strain evidence="2 3">KACC14197</strain>
    </source>
</reference>
<sequence length="182" mass="20642">MASGKKRSFESFFDNYYPVIFSTAIMVGLWYVGFDVSANNVEKVLDASINFSSILIGFIGVMLGLLISIKDAAIVTLIFSSVQKDTIFKHLKYSIYTGFLTVLSVAALYVHIKNITLTSHILFELWLFFALNLIISSYRIIDLLMYILSNKKIKIERPVGEVMPSNDVEELKKHTGRKRNKS</sequence>
<dbReference type="EMBL" id="JBBPCC010000010">
    <property type="protein sequence ID" value="MEK8129482.1"/>
    <property type="molecule type" value="Genomic_DNA"/>
</dbReference>
<feature type="transmembrane region" description="Helical" evidence="1">
    <location>
        <begin position="12"/>
        <end position="34"/>
    </location>
</feature>
<evidence type="ECO:0000256" key="1">
    <source>
        <dbReference type="SAM" id="Phobius"/>
    </source>
</evidence>
<feature type="transmembrane region" description="Helical" evidence="1">
    <location>
        <begin position="54"/>
        <end position="79"/>
    </location>
</feature>
<feature type="transmembrane region" description="Helical" evidence="1">
    <location>
        <begin position="124"/>
        <end position="148"/>
    </location>
</feature>
<keyword evidence="1" id="KW-0472">Membrane</keyword>
<keyword evidence="3" id="KW-1185">Reference proteome</keyword>
<organism evidence="2 3">
    <name type="scientific">Paenibacillus filicis</name>
    <dbReference type="NCBI Taxonomy" id="669464"/>
    <lineage>
        <taxon>Bacteria</taxon>
        <taxon>Bacillati</taxon>
        <taxon>Bacillota</taxon>
        <taxon>Bacilli</taxon>
        <taxon>Bacillales</taxon>
        <taxon>Paenibacillaceae</taxon>
        <taxon>Paenibacillus</taxon>
    </lineage>
</organism>
<dbReference type="RefSeq" id="WP_341416595.1">
    <property type="nucleotide sequence ID" value="NZ_JBBPCC010000010.1"/>
</dbReference>
<feature type="transmembrane region" description="Helical" evidence="1">
    <location>
        <begin position="91"/>
        <end position="112"/>
    </location>
</feature>
<dbReference type="Proteomes" id="UP001469365">
    <property type="component" value="Unassembled WGS sequence"/>
</dbReference>
<proteinExistence type="predicted"/>